<keyword evidence="3" id="KW-0274">FAD</keyword>
<name>A0A9P6FPU0_9FUNG</name>
<gene>
    <name evidence="7" type="ORF">BGW38_004950</name>
</gene>
<evidence type="ECO:0000256" key="3">
    <source>
        <dbReference type="ARBA" id="ARBA00022827"/>
    </source>
</evidence>
<keyword evidence="8" id="KW-1185">Reference proteome</keyword>
<dbReference type="Proteomes" id="UP000780801">
    <property type="component" value="Unassembled WGS sequence"/>
</dbReference>
<comment type="similarity">
    <text evidence="1">Belongs to the paxM FAD-dependent monooxygenase family.</text>
</comment>
<protein>
    <recommendedName>
        <fullName evidence="6">FAD-binding domain-containing protein</fullName>
    </recommendedName>
</protein>
<organism evidence="7 8">
    <name type="scientific">Lunasporangiospora selenospora</name>
    <dbReference type="NCBI Taxonomy" id="979761"/>
    <lineage>
        <taxon>Eukaryota</taxon>
        <taxon>Fungi</taxon>
        <taxon>Fungi incertae sedis</taxon>
        <taxon>Mucoromycota</taxon>
        <taxon>Mortierellomycotina</taxon>
        <taxon>Mortierellomycetes</taxon>
        <taxon>Mortierellales</taxon>
        <taxon>Mortierellaceae</taxon>
        <taxon>Lunasporangiospora</taxon>
    </lineage>
</organism>
<feature type="region of interest" description="Disordered" evidence="5">
    <location>
        <begin position="407"/>
        <end position="431"/>
    </location>
</feature>
<evidence type="ECO:0000256" key="2">
    <source>
        <dbReference type="ARBA" id="ARBA00022630"/>
    </source>
</evidence>
<keyword evidence="2" id="KW-0285">Flavoprotein</keyword>
<feature type="domain" description="FAD-binding" evidence="6">
    <location>
        <begin position="6"/>
        <end position="152"/>
    </location>
</feature>
<dbReference type="GO" id="GO:0004497">
    <property type="term" value="F:monooxygenase activity"/>
    <property type="evidence" value="ECO:0007669"/>
    <property type="project" value="InterPro"/>
</dbReference>
<dbReference type="Gene3D" id="3.50.50.60">
    <property type="entry name" value="FAD/NAD(P)-binding domain"/>
    <property type="match status" value="1"/>
</dbReference>
<evidence type="ECO:0000256" key="4">
    <source>
        <dbReference type="ARBA" id="ARBA00023002"/>
    </source>
</evidence>
<dbReference type="InterPro" id="IPR002938">
    <property type="entry name" value="FAD-bd"/>
</dbReference>
<dbReference type="OrthoDB" id="655030at2759"/>
<comment type="caution">
    <text evidence="7">The sequence shown here is derived from an EMBL/GenBank/DDBJ whole genome shotgun (WGS) entry which is preliminary data.</text>
</comment>
<evidence type="ECO:0000256" key="5">
    <source>
        <dbReference type="SAM" id="MobiDB-lite"/>
    </source>
</evidence>
<evidence type="ECO:0000313" key="7">
    <source>
        <dbReference type="EMBL" id="KAF9578986.1"/>
    </source>
</evidence>
<dbReference type="AlphaFoldDB" id="A0A9P6FPU0"/>
<evidence type="ECO:0000256" key="1">
    <source>
        <dbReference type="ARBA" id="ARBA00007992"/>
    </source>
</evidence>
<evidence type="ECO:0000313" key="8">
    <source>
        <dbReference type="Proteomes" id="UP000780801"/>
    </source>
</evidence>
<dbReference type="PRINTS" id="PR00420">
    <property type="entry name" value="RNGMNOXGNASE"/>
</dbReference>
<reference evidence="7" key="1">
    <citation type="journal article" date="2020" name="Fungal Divers.">
        <title>Resolving the Mortierellaceae phylogeny through synthesis of multi-gene phylogenetics and phylogenomics.</title>
        <authorList>
            <person name="Vandepol N."/>
            <person name="Liber J."/>
            <person name="Desiro A."/>
            <person name="Na H."/>
            <person name="Kennedy M."/>
            <person name="Barry K."/>
            <person name="Grigoriev I.V."/>
            <person name="Miller A.N."/>
            <person name="O'Donnell K."/>
            <person name="Stajich J.E."/>
            <person name="Bonito G."/>
        </authorList>
    </citation>
    <scope>NUCLEOTIDE SEQUENCE</scope>
    <source>
        <strain evidence="7">KOD1015</strain>
    </source>
</reference>
<keyword evidence="4" id="KW-0560">Oxidoreductase</keyword>
<dbReference type="Pfam" id="PF01494">
    <property type="entry name" value="FAD_binding_3"/>
    <property type="match status" value="2"/>
</dbReference>
<sequence>MRPHSLVLEKADGIKPLGSAISLTGGAIQIWEQLGIDKEMRDIAKPFGALVFMDEDMSSLGDLDFRLSGSSQPKDDPGDAQIVARPDMINVFISRIPRHKIHFNKRVLSTKQDENKVEVRCSDKSVYQGTILVGADGAYSSIRQNMYKELEAIKKLPASDMEPLGYGYDCVVGVTPPLDPEQYAILNDPYCCFEIVLLKELPYSVWYIPLSRNRIGWMVTHDVRDVGSDEERNFRFSEWGHSAALDLCEKVRHVRCPYGGTFGDIIDFTPKNVISKVMLEDKHFTTWSSGRTVILGDACHKMLPFGGQGANMAIASAIELANLIYEIPSNSQDDVDKIFSEFYKNRHSHGVFAVKGSNQSGALMHNKGIAANMLRRAAFRWTPKWVIRMTRSKCNGFLTPLKFLPSKKQGQSSVSSRVSSRASSRKSPTPI</sequence>
<feature type="domain" description="FAD-binding" evidence="6">
    <location>
        <begin position="274"/>
        <end position="324"/>
    </location>
</feature>
<dbReference type="PANTHER" id="PTHR47356">
    <property type="entry name" value="FAD-DEPENDENT MONOOXYGENASE ASQG-RELATED"/>
    <property type="match status" value="1"/>
</dbReference>
<dbReference type="InterPro" id="IPR050562">
    <property type="entry name" value="FAD_mOase_fung"/>
</dbReference>
<proteinExistence type="inferred from homology"/>
<dbReference type="GO" id="GO:0071949">
    <property type="term" value="F:FAD binding"/>
    <property type="evidence" value="ECO:0007669"/>
    <property type="project" value="InterPro"/>
</dbReference>
<evidence type="ECO:0000259" key="6">
    <source>
        <dbReference type="Pfam" id="PF01494"/>
    </source>
</evidence>
<accession>A0A9P6FPU0</accession>
<dbReference type="SUPFAM" id="SSF51905">
    <property type="entry name" value="FAD/NAD(P)-binding domain"/>
    <property type="match status" value="1"/>
</dbReference>
<dbReference type="InterPro" id="IPR036188">
    <property type="entry name" value="FAD/NAD-bd_sf"/>
</dbReference>
<dbReference type="PANTHER" id="PTHR47356:SF2">
    <property type="entry name" value="FAD-BINDING DOMAIN-CONTAINING PROTEIN-RELATED"/>
    <property type="match status" value="1"/>
</dbReference>
<dbReference type="EMBL" id="JAABOA010003145">
    <property type="protein sequence ID" value="KAF9578986.1"/>
    <property type="molecule type" value="Genomic_DNA"/>
</dbReference>